<evidence type="ECO:0000313" key="2">
    <source>
        <dbReference type="EMBL" id="VFK70580.1"/>
    </source>
</evidence>
<reference evidence="2" key="1">
    <citation type="submission" date="2019-02" db="EMBL/GenBank/DDBJ databases">
        <authorList>
            <person name="Gruber-Vodicka R. H."/>
            <person name="Seah K. B. B."/>
        </authorList>
    </citation>
    <scope>NUCLEOTIDE SEQUENCE</scope>
    <source>
        <strain evidence="2">BECK_BY19</strain>
        <strain evidence="1">BECK_BY8</strain>
    </source>
</reference>
<dbReference type="EMBL" id="CAADFZ010000026">
    <property type="protein sequence ID" value="VFK62710.1"/>
    <property type="molecule type" value="Genomic_DNA"/>
</dbReference>
<gene>
    <name evidence="1" type="ORF">BECKUNK1418G_GA0071005_102623</name>
    <name evidence="2" type="ORF">BECKUNK1418H_GA0071006_103223</name>
</gene>
<proteinExistence type="predicted"/>
<organism evidence="2">
    <name type="scientific">Candidatus Kentrum sp. UNK</name>
    <dbReference type="NCBI Taxonomy" id="2126344"/>
    <lineage>
        <taxon>Bacteria</taxon>
        <taxon>Pseudomonadati</taxon>
        <taxon>Pseudomonadota</taxon>
        <taxon>Gammaproteobacteria</taxon>
        <taxon>Candidatus Kentrum</taxon>
    </lineage>
</organism>
<sequence>MSALFANFAPDFSSFLTRSVSTDSDHWPVSRNFLLDEHIARERAECYRHHGAVADHRSVAEWEFRHKIYLKKEISIESDDIEPPPEYIDPEDPDICPDTFRFPMLAPSLAKNLASDLIRVQKVSSFNRVSQLSSKYILALAAGAMANNQDAFQRLDGLLGQFAGNRDWRPVFSGVWSDLADVFGETPEEDPPDWADDLRDRLGLCDCDPRQSESLGILVFRYPIQAVPRLSTLGDRARPLTIPCVLDGVFSHAFLPSPSESDTGHTMDLTDARPCGKLIREVLHPAMRLQTKYLFRVGAITRPVDPNALGMQRGLHLTCLRERFERPEYGQHTDRDLLS</sequence>
<accession>A0A451AX10</accession>
<dbReference type="AlphaFoldDB" id="A0A451AX10"/>
<dbReference type="EMBL" id="CAADGD010000032">
    <property type="protein sequence ID" value="VFK70580.1"/>
    <property type="molecule type" value="Genomic_DNA"/>
</dbReference>
<name>A0A451AX10_9GAMM</name>
<protein>
    <submittedName>
        <fullName evidence="2">Uncharacterized protein</fullName>
    </submittedName>
</protein>
<evidence type="ECO:0000313" key="1">
    <source>
        <dbReference type="EMBL" id="VFK62710.1"/>
    </source>
</evidence>